<dbReference type="Proteomes" id="UP000547879">
    <property type="component" value="Unassembled WGS sequence"/>
</dbReference>
<evidence type="ECO:0000313" key="1">
    <source>
        <dbReference type="EMBL" id="MBB6162257.1"/>
    </source>
</evidence>
<reference evidence="1 2" key="1">
    <citation type="submission" date="2020-08" db="EMBL/GenBank/DDBJ databases">
        <title>Genomic Encyclopedia of Type Strains, Phase IV (KMG-IV): sequencing the most valuable type-strain genomes for metagenomic binning, comparative biology and taxonomic classification.</title>
        <authorList>
            <person name="Goeker M."/>
        </authorList>
    </citation>
    <scope>NUCLEOTIDE SEQUENCE [LARGE SCALE GENOMIC DNA]</scope>
    <source>
        <strain evidence="1 2">DSM 100734</strain>
    </source>
</reference>
<keyword evidence="2" id="KW-1185">Reference proteome</keyword>
<gene>
    <name evidence="1" type="ORF">HNQ72_002075</name>
</gene>
<protein>
    <submittedName>
        <fullName evidence="1">Uncharacterized protein</fullName>
    </submittedName>
</protein>
<sequence>MMQCALERTAFGKVLVKSSLCLPSQRFTVAARPETPIAWSYLFGEECGALAIEQALLFSRQ</sequence>
<dbReference type="EMBL" id="JACHEG010000002">
    <property type="protein sequence ID" value="MBB6162257.1"/>
    <property type="molecule type" value="Genomic_DNA"/>
</dbReference>
<dbReference type="AlphaFoldDB" id="A0A7W9Y5A7"/>
<comment type="caution">
    <text evidence="1">The sequence shown here is derived from an EMBL/GenBank/DDBJ whole genome shotgun (WGS) entry which is preliminary data.</text>
</comment>
<organism evidence="1 2">
    <name type="scientific">Rhizobium wenxiniae</name>
    <dbReference type="NCBI Taxonomy" id="1737357"/>
    <lineage>
        <taxon>Bacteria</taxon>
        <taxon>Pseudomonadati</taxon>
        <taxon>Pseudomonadota</taxon>
        <taxon>Alphaproteobacteria</taxon>
        <taxon>Hyphomicrobiales</taxon>
        <taxon>Rhizobiaceae</taxon>
        <taxon>Rhizobium/Agrobacterium group</taxon>
        <taxon>Rhizobium</taxon>
    </lineage>
</organism>
<name>A0A7W9Y5A7_9HYPH</name>
<proteinExistence type="predicted"/>
<accession>A0A7W9Y5A7</accession>
<evidence type="ECO:0000313" key="2">
    <source>
        <dbReference type="Proteomes" id="UP000547879"/>
    </source>
</evidence>